<evidence type="ECO:0000313" key="2">
    <source>
        <dbReference type="EMBL" id="KAF2253460.1"/>
    </source>
</evidence>
<sequence length="329" mass="37021">MTAGENHPKRLFEKGAKIIVERFNKKVTLVKRRRDESGTVADGFMDKYIFEHHPIKTKIELFAWSMAEEGVQIEVDFSSPDVKNFLRMMINGLNPPTCPPDVPPPERTRDAVFTFEPMEPLKVEFAFSYFGPYTENSATGSNVTQANGASNGAASNGGQPSVDEKRTDGAFLVVVISYTHKSNPLDREMDKKAGIRRSPLTVAPGPNHPTILFQTAARYIIEDLPTRIKTRTATRVWDDIDYEEFDSPAVTATLWMRSLDEGSRGVDFTDDNIIRFLEGMISDLKVDPTSGHDCVQEIQLATKEARMEDRKLGFTFQYEGPDREDTQSN</sequence>
<keyword evidence="3" id="KW-1185">Reference proteome</keyword>
<reference evidence="2" key="1">
    <citation type="journal article" date="2020" name="Stud. Mycol.">
        <title>101 Dothideomycetes genomes: a test case for predicting lifestyles and emergence of pathogens.</title>
        <authorList>
            <person name="Haridas S."/>
            <person name="Albert R."/>
            <person name="Binder M."/>
            <person name="Bloem J."/>
            <person name="Labutti K."/>
            <person name="Salamov A."/>
            <person name="Andreopoulos B."/>
            <person name="Baker S."/>
            <person name="Barry K."/>
            <person name="Bills G."/>
            <person name="Bluhm B."/>
            <person name="Cannon C."/>
            <person name="Castanera R."/>
            <person name="Culley D."/>
            <person name="Daum C."/>
            <person name="Ezra D."/>
            <person name="Gonzalez J."/>
            <person name="Henrissat B."/>
            <person name="Kuo A."/>
            <person name="Liang C."/>
            <person name="Lipzen A."/>
            <person name="Lutzoni F."/>
            <person name="Magnuson J."/>
            <person name="Mondo S."/>
            <person name="Nolan M."/>
            <person name="Ohm R."/>
            <person name="Pangilinan J."/>
            <person name="Park H.-J."/>
            <person name="Ramirez L."/>
            <person name="Alfaro M."/>
            <person name="Sun H."/>
            <person name="Tritt A."/>
            <person name="Yoshinaga Y."/>
            <person name="Zwiers L.-H."/>
            <person name="Turgeon B."/>
            <person name="Goodwin S."/>
            <person name="Spatafora J."/>
            <person name="Crous P."/>
            <person name="Grigoriev I."/>
        </authorList>
    </citation>
    <scope>NUCLEOTIDE SEQUENCE</scope>
    <source>
        <strain evidence="2">CBS 122368</strain>
    </source>
</reference>
<dbReference type="EMBL" id="ML987191">
    <property type="protein sequence ID" value="KAF2253460.1"/>
    <property type="molecule type" value="Genomic_DNA"/>
</dbReference>
<protein>
    <submittedName>
        <fullName evidence="2">Uncharacterized protein</fullName>
    </submittedName>
</protein>
<proteinExistence type="predicted"/>
<evidence type="ECO:0000256" key="1">
    <source>
        <dbReference type="SAM" id="MobiDB-lite"/>
    </source>
</evidence>
<feature type="compositionally biased region" description="Low complexity" evidence="1">
    <location>
        <begin position="146"/>
        <end position="158"/>
    </location>
</feature>
<organism evidence="2 3">
    <name type="scientific">Trematosphaeria pertusa</name>
    <dbReference type="NCBI Taxonomy" id="390896"/>
    <lineage>
        <taxon>Eukaryota</taxon>
        <taxon>Fungi</taxon>
        <taxon>Dikarya</taxon>
        <taxon>Ascomycota</taxon>
        <taxon>Pezizomycotina</taxon>
        <taxon>Dothideomycetes</taxon>
        <taxon>Pleosporomycetidae</taxon>
        <taxon>Pleosporales</taxon>
        <taxon>Massarineae</taxon>
        <taxon>Trematosphaeriaceae</taxon>
        <taxon>Trematosphaeria</taxon>
    </lineage>
</organism>
<dbReference type="Proteomes" id="UP000800094">
    <property type="component" value="Unassembled WGS sequence"/>
</dbReference>
<accession>A0A6A6IV22</accession>
<gene>
    <name evidence="2" type="ORF">BU26DRAFT_601583</name>
</gene>
<name>A0A6A6IV22_9PLEO</name>
<dbReference type="AlphaFoldDB" id="A0A6A6IV22"/>
<dbReference type="GeneID" id="54588598"/>
<evidence type="ECO:0000313" key="3">
    <source>
        <dbReference type="Proteomes" id="UP000800094"/>
    </source>
</evidence>
<dbReference type="RefSeq" id="XP_033688464.1">
    <property type="nucleotide sequence ID" value="XM_033835268.1"/>
</dbReference>
<feature type="region of interest" description="Disordered" evidence="1">
    <location>
        <begin position="141"/>
        <end position="163"/>
    </location>
</feature>